<dbReference type="InterPro" id="IPR014710">
    <property type="entry name" value="RmlC-like_jellyroll"/>
</dbReference>
<name>A0ABT8CRN9_9FLAO</name>
<accession>A0ABT8CRN9</accession>
<dbReference type="Proteomes" id="UP001242368">
    <property type="component" value="Unassembled WGS sequence"/>
</dbReference>
<dbReference type="InterPro" id="IPR011051">
    <property type="entry name" value="RmlC_Cupin_sf"/>
</dbReference>
<gene>
    <name evidence="1" type="ORF">QW060_04145</name>
</gene>
<dbReference type="Pfam" id="PF05962">
    <property type="entry name" value="HutD"/>
    <property type="match status" value="1"/>
</dbReference>
<dbReference type="Gene3D" id="2.60.120.10">
    <property type="entry name" value="Jelly Rolls"/>
    <property type="match status" value="1"/>
</dbReference>
<proteinExistence type="predicted"/>
<comment type="caution">
    <text evidence="1">The sequence shown here is derived from an EMBL/GenBank/DDBJ whole genome shotgun (WGS) entry which is preliminary data.</text>
</comment>
<evidence type="ECO:0000313" key="2">
    <source>
        <dbReference type="Proteomes" id="UP001242368"/>
    </source>
</evidence>
<dbReference type="SUPFAM" id="SSF51182">
    <property type="entry name" value="RmlC-like cupins"/>
    <property type="match status" value="1"/>
</dbReference>
<keyword evidence="2" id="KW-1185">Reference proteome</keyword>
<protein>
    <submittedName>
        <fullName evidence="1">HutD family protein</fullName>
    </submittedName>
</protein>
<reference evidence="2" key="1">
    <citation type="journal article" date="2019" name="Int. J. Syst. Evol. Microbiol.">
        <title>The Global Catalogue of Microorganisms (GCM) 10K type strain sequencing project: providing services to taxonomists for standard genome sequencing and annotation.</title>
        <authorList>
            <consortium name="The Broad Institute Genomics Platform"/>
            <consortium name="The Broad Institute Genome Sequencing Center for Infectious Disease"/>
            <person name="Wu L."/>
            <person name="Ma J."/>
        </authorList>
    </citation>
    <scope>NUCLEOTIDE SEQUENCE [LARGE SCALE GENOMIC DNA]</scope>
    <source>
        <strain evidence="2">CECT 7184</strain>
    </source>
</reference>
<sequence>MHLRTFSKKELIPAVWSGGLTYEYVISPLNAEYNTRNFIFRISSATIDQIPSEFTAFKGFHRYLVMLDNTLTVTINGEQRVYQKDEIMQFASCDTVISYSKGTDFNWMISDKIKNHGMKITKEQQNISDSIIILFALSATTVKVMGIEHIIELHDLLVVENNKKEAIQFEFNAECLVGFMNL</sequence>
<dbReference type="EMBL" id="JAUFQU010000001">
    <property type="protein sequence ID" value="MDN3706313.1"/>
    <property type="molecule type" value="Genomic_DNA"/>
</dbReference>
<dbReference type="RefSeq" id="WP_290362391.1">
    <property type="nucleotide sequence ID" value="NZ_JAUFQU010000001.1"/>
</dbReference>
<organism evidence="1 2">
    <name type="scientific">Paenimyroides ceti</name>
    <dbReference type="NCBI Taxonomy" id="395087"/>
    <lineage>
        <taxon>Bacteria</taxon>
        <taxon>Pseudomonadati</taxon>
        <taxon>Bacteroidota</taxon>
        <taxon>Flavobacteriia</taxon>
        <taxon>Flavobacteriales</taxon>
        <taxon>Flavobacteriaceae</taxon>
        <taxon>Paenimyroides</taxon>
    </lineage>
</organism>
<evidence type="ECO:0000313" key="1">
    <source>
        <dbReference type="EMBL" id="MDN3706313.1"/>
    </source>
</evidence>
<dbReference type="InterPro" id="IPR010282">
    <property type="entry name" value="Uncharacterised_HutD/Ves"/>
</dbReference>